<evidence type="ECO:0000256" key="4">
    <source>
        <dbReference type="ARBA" id="ARBA00022741"/>
    </source>
</evidence>
<geneLocation type="plasmid" evidence="7 8">
    <name>pHIC</name>
</geneLocation>
<dbReference type="PANTHER" id="PTHR34139:SF1">
    <property type="entry name" value="RNASE MJ1380-RELATED"/>
    <property type="match status" value="1"/>
</dbReference>
<dbReference type="GO" id="GO:0016787">
    <property type="term" value="F:hydrolase activity"/>
    <property type="evidence" value="ECO:0007669"/>
    <property type="project" value="UniProtKB-KW"/>
</dbReference>
<dbReference type="InterPro" id="IPR051813">
    <property type="entry name" value="HepT_RNase_toxin"/>
</dbReference>
<keyword evidence="3" id="KW-0540">Nuclease</keyword>
<dbReference type="Pfam" id="PF01934">
    <property type="entry name" value="HepT-like"/>
    <property type="match status" value="1"/>
</dbReference>
<dbReference type="PANTHER" id="PTHR34139">
    <property type="entry name" value="UPF0331 PROTEIN MJ0127"/>
    <property type="match status" value="1"/>
</dbReference>
<evidence type="ECO:0000256" key="2">
    <source>
        <dbReference type="ARBA" id="ARBA00022649"/>
    </source>
</evidence>
<evidence type="ECO:0000313" key="7">
    <source>
        <dbReference type="EMBL" id="BDU51616.1"/>
    </source>
</evidence>
<sequence>MSKRNQIDLLMDIKEAIQRIIIYTKNIDIDEFYKDIKTQDAVTRNIEIIGEAAKMIDKKIMEMDNSIEWSMMAKTRDRLIHHYFGVNYDVVWAICKENLPEVLEKISKLIEK</sequence>
<dbReference type="InterPro" id="IPR037038">
    <property type="entry name" value="HepT-like_sf"/>
</dbReference>
<evidence type="ECO:0000313" key="8">
    <source>
        <dbReference type="Proteomes" id="UP001321582"/>
    </source>
</evidence>
<gene>
    <name evidence="7" type="ORF">HLVA_21850</name>
</gene>
<keyword evidence="5" id="KW-0378">Hydrolase</keyword>
<dbReference type="RefSeq" id="WP_307905486.1">
    <property type="nucleotide sequence ID" value="NZ_AP027060.1"/>
</dbReference>
<organism evidence="7 8">
    <name type="scientific">Haliovirga abyssi</name>
    <dbReference type="NCBI Taxonomy" id="2996794"/>
    <lineage>
        <taxon>Bacteria</taxon>
        <taxon>Fusobacteriati</taxon>
        <taxon>Fusobacteriota</taxon>
        <taxon>Fusobacteriia</taxon>
        <taxon>Fusobacteriales</taxon>
        <taxon>Haliovirgaceae</taxon>
        <taxon>Haliovirga</taxon>
    </lineage>
</organism>
<keyword evidence="2" id="KW-1277">Toxin-antitoxin system</keyword>
<dbReference type="EMBL" id="AP027060">
    <property type="protein sequence ID" value="BDU51616.1"/>
    <property type="molecule type" value="Genomic_DNA"/>
</dbReference>
<accession>A0AAU9DYL1</accession>
<protein>
    <submittedName>
        <fullName evidence="7">DUF86 domain-containing protein</fullName>
    </submittedName>
</protein>
<dbReference type="GO" id="GO:0000166">
    <property type="term" value="F:nucleotide binding"/>
    <property type="evidence" value="ECO:0007669"/>
    <property type="project" value="UniProtKB-KW"/>
</dbReference>
<keyword evidence="8" id="KW-1185">Reference proteome</keyword>
<evidence type="ECO:0000256" key="3">
    <source>
        <dbReference type="ARBA" id="ARBA00022722"/>
    </source>
</evidence>
<keyword evidence="1" id="KW-0597">Phosphoprotein</keyword>
<evidence type="ECO:0000256" key="1">
    <source>
        <dbReference type="ARBA" id="ARBA00022553"/>
    </source>
</evidence>
<dbReference type="InterPro" id="IPR008201">
    <property type="entry name" value="HepT-like"/>
</dbReference>
<dbReference type="AlphaFoldDB" id="A0AAU9DYL1"/>
<evidence type="ECO:0000256" key="6">
    <source>
        <dbReference type="ARBA" id="ARBA00024207"/>
    </source>
</evidence>
<keyword evidence="7" id="KW-0614">Plasmid</keyword>
<name>A0AAU9DYL1_9FUSO</name>
<proteinExistence type="inferred from homology"/>
<dbReference type="GO" id="GO:0004540">
    <property type="term" value="F:RNA nuclease activity"/>
    <property type="evidence" value="ECO:0007669"/>
    <property type="project" value="InterPro"/>
</dbReference>
<reference evidence="7 8" key="1">
    <citation type="submission" date="2022-11" db="EMBL/GenBank/DDBJ databases">
        <title>Haliovirga abyssi gen. nov., sp. nov., a mesophilic fermentative bacterium isolated from the Iheya North hydrothermal field and the proposal of Haliovirgaceae fam. nov.</title>
        <authorList>
            <person name="Miyazaki U."/>
            <person name="Tame A."/>
            <person name="Miyazaki J."/>
            <person name="Takai K."/>
            <person name="Sawayama S."/>
            <person name="Kitajima M."/>
            <person name="Okamoto A."/>
            <person name="Nakagawa S."/>
        </authorList>
    </citation>
    <scope>NUCLEOTIDE SEQUENCE [LARGE SCALE GENOMIC DNA]</scope>
    <source>
        <strain evidence="7 8">IC12</strain>
        <plasmid evidence="7 8">pHIC</plasmid>
    </source>
</reference>
<keyword evidence="4" id="KW-0547">Nucleotide-binding</keyword>
<dbReference type="KEGG" id="haby:HLVA_21850"/>
<dbReference type="Proteomes" id="UP001321582">
    <property type="component" value="Plasmid pHIC"/>
</dbReference>
<dbReference type="Gene3D" id="1.20.120.580">
    <property type="entry name" value="bsu32300-like"/>
    <property type="match status" value="1"/>
</dbReference>
<comment type="similarity">
    <text evidence="6">Belongs to the HepT RNase toxin family.</text>
</comment>
<evidence type="ECO:0000256" key="5">
    <source>
        <dbReference type="ARBA" id="ARBA00022801"/>
    </source>
</evidence>
<dbReference type="GO" id="GO:0110001">
    <property type="term" value="C:toxin-antitoxin complex"/>
    <property type="evidence" value="ECO:0007669"/>
    <property type="project" value="InterPro"/>
</dbReference>